<evidence type="ECO:0000313" key="2">
    <source>
        <dbReference type="Proteomes" id="UP001172386"/>
    </source>
</evidence>
<dbReference type="Proteomes" id="UP001172386">
    <property type="component" value="Unassembled WGS sequence"/>
</dbReference>
<feature type="non-terminal residue" evidence="1">
    <location>
        <position position="1"/>
    </location>
</feature>
<feature type="non-terminal residue" evidence="1">
    <location>
        <position position="72"/>
    </location>
</feature>
<comment type="caution">
    <text evidence="1">The sequence shown here is derived from an EMBL/GenBank/DDBJ whole genome shotgun (WGS) entry which is preliminary data.</text>
</comment>
<name>A0ACC2ZUH6_9EURO</name>
<gene>
    <name evidence="1" type="ORF">H2198_009515</name>
</gene>
<protein>
    <submittedName>
        <fullName evidence="1">Uncharacterized protein</fullName>
    </submittedName>
</protein>
<sequence length="72" mass="7766">TPDNSSAPRLPLYESQQTLRVPPAQAKPVLFPGNTCPAIRASSTDLEQVPLWEGKPVTELDIDADLAEAIKP</sequence>
<proteinExistence type="predicted"/>
<organism evidence="1 2">
    <name type="scientific">Neophaeococcomyces mojaviensis</name>
    <dbReference type="NCBI Taxonomy" id="3383035"/>
    <lineage>
        <taxon>Eukaryota</taxon>
        <taxon>Fungi</taxon>
        <taxon>Dikarya</taxon>
        <taxon>Ascomycota</taxon>
        <taxon>Pezizomycotina</taxon>
        <taxon>Eurotiomycetes</taxon>
        <taxon>Chaetothyriomycetidae</taxon>
        <taxon>Chaetothyriales</taxon>
        <taxon>Chaetothyriales incertae sedis</taxon>
        <taxon>Neophaeococcomyces</taxon>
    </lineage>
</organism>
<keyword evidence="2" id="KW-1185">Reference proteome</keyword>
<dbReference type="EMBL" id="JAPDRQ010000274">
    <property type="protein sequence ID" value="KAJ9651197.1"/>
    <property type="molecule type" value="Genomic_DNA"/>
</dbReference>
<reference evidence="1" key="1">
    <citation type="submission" date="2022-10" db="EMBL/GenBank/DDBJ databases">
        <title>Culturing micro-colonial fungi from biological soil crusts in the Mojave desert and describing Neophaeococcomyces mojavensis, and introducing the new genera and species Taxawa tesnikishii.</title>
        <authorList>
            <person name="Kurbessoian T."/>
            <person name="Stajich J.E."/>
        </authorList>
    </citation>
    <scope>NUCLEOTIDE SEQUENCE</scope>
    <source>
        <strain evidence="1">JES_112</strain>
    </source>
</reference>
<accession>A0ACC2ZUH6</accession>
<evidence type="ECO:0000313" key="1">
    <source>
        <dbReference type="EMBL" id="KAJ9651197.1"/>
    </source>
</evidence>